<evidence type="ECO:0000259" key="9">
    <source>
        <dbReference type="PROSITE" id="PS50011"/>
    </source>
</evidence>
<feature type="compositionally biased region" description="Low complexity" evidence="7">
    <location>
        <begin position="354"/>
        <end position="364"/>
    </location>
</feature>
<dbReference type="EMBL" id="BAABAT010000002">
    <property type="protein sequence ID" value="GAA4244675.1"/>
    <property type="molecule type" value="Genomic_DNA"/>
</dbReference>
<evidence type="ECO:0000259" key="10">
    <source>
        <dbReference type="PROSITE" id="PS51173"/>
    </source>
</evidence>
<dbReference type="SUPFAM" id="SSF49384">
    <property type="entry name" value="Carbohydrate-binding domain"/>
    <property type="match status" value="1"/>
</dbReference>
<keyword evidence="2" id="KW-0723">Serine/threonine-protein kinase</keyword>
<dbReference type="PROSITE" id="PS51173">
    <property type="entry name" value="CBM2"/>
    <property type="match status" value="1"/>
</dbReference>
<protein>
    <recommendedName>
        <fullName evidence="1">non-specific serine/threonine protein kinase</fullName>
        <ecNumber evidence="1">2.7.11.1</ecNumber>
    </recommendedName>
</protein>
<feature type="transmembrane region" description="Helical" evidence="8">
    <location>
        <begin position="295"/>
        <end position="317"/>
    </location>
</feature>
<feature type="compositionally biased region" description="Pro residues" evidence="7">
    <location>
        <begin position="278"/>
        <end position="287"/>
    </location>
</feature>
<sequence length="476" mass="48536">MIERVREGGTSFVWSAHDEVLRRRVAVRLLAAKLNDGGRLQAATQAAAVLSHPNVRSVYDFGVTGDEAFIVMELVDGVPLADRLAHGPLPWRGAVEVCAYVAAALSAAHARGIAHGDVTPDTIMLTDVGVKVVDFGIASIVGSRAGDGRSAYLAPEHRARPADRTRDRAADVYAVGVVLFAALTGHPPVAGRAGLLRDNPEPVPLPLIPGMPLEVAALYQRCLAVEPAARPFAGELAHRLAALVGLRMGAVDVRAVKPSDDETANLGGTRELPAATQPAPPPPPPPSRSGRLRKAVVGGAVAVVVVLAGAVAASALMRSGGSGQVQWSAGSDGPGSGAAASGLPGSGVLPGVTSSPPSAGPSQAAAGLCTVAYQVKQAWDNGATVSLSITNTGRTALKDWSLGFDVEGQVRPGSSWNGTWQQEGTQVTVTGLDGHSDLGAGASVADVGANIDGRHAGTIPDTFVLNGMRCQTAPQP</sequence>
<keyword evidence="8" id="KW-0812">Transmembrane</keyword>
<evidence type="ECO:0000256" key="4">
    <source>
        <dbReference type="ARBA" id="ARBA00022741"/>
    </source>
</evidence>
<evidence type="ECO:0000256" key="6">
    <source>
        <dbReference type="ARBA" id="ARBA00022840"/>
    </source>
</evidence>
<name>A0ABP8CXR1_9ACTN</name>
<dbReference type="RefSeq" id="WP_345121439.1">
    <property type="nucleotide sequence ID" value="NZ_BAABAT010000002.1"/>
</dbReference>
<dbReference type="PANTHER" id="PTHR43289:SF6">
    <property type="entry name" value="SERINE_THREONINE-PROTEIN KINASE NEKL-3"/>
    <property type="match status" value="1"/>
</dbReference>
<dbReference type="PANTHER" id="PTHR43289">
    <property type="entry name" value="MITOGEN-ACTIVATED PROTEIN KINASE KINASE KINASE 20-RELATED"/>
    <property type="match status" value="1"/>
</dbReference>
<dbReference type="EC" id="2.7.11.1" evidence="1"/>
<keyword evidence="6" id="KW-0067">ATP-binding</keyword>
<dbReference type="Gene3D" id="1.10.510.10">
    <property type="entry name" value="Transferase(Phosphotransferase) domain 1"/>
    <property type="match status" value="1"/>
</dbReference>
<dbReference type="Proteomes" id="UP001500620">
    <property type="component" value="Unassembled WGS sequence"/>
</dbReference>
<dbReference type="SUPFAM" id="SSF56112">
    <property type="entry name" value="Protein kinase-like (PK-like)"/>
    <property type="match status" value="1"/>
</dbReference>
<evidence type="ECO:0000256" key="1">
    <source>
        <dbReference type="ARBA" id="ARBA00012513"/>
    </source>
</evidence>
<feature type="domain" description="CBM2" evidence="10">
    <location>
        <begin position="362"/>
        <end position="473"/>
    </location>
</feature>
<evidence type="ECO:0000313" key="12">
    <source>
        <dbReference type="Proteomes" id="UP001500620"/>
    </source>
</evidence>
<keyword evidence="5" id="KW-0418">Kinase</keyword>
<dbReference type="PROSITE" id="PS50011">
    <property type="entry name" value="PROTEIN_KINASE_DOM"/>
    <property type="match status" value="1"/>
</dbReference>
<evidence type="ECO:0000313" key="11">
    <source>
        <dbReference type="EMBL" id="GAA4244675.1"/>
    </source>
</evidence>
<feature type="compositionally biased region" description="Low complexity" evidence="7">
    <location>
        <begin position="337"/>
        <end position="347"/>
    </location>
</feature>
<keyword evidence="8" id="KW-1133">Transmembrane helix</keyword>
<dbReference type="Gene3D" id="2.60.40.290">
    <property type="match status" value="1"/>
</dbReference>
<dbReference type="InterPro" id="IPR000719">
    <property type="entry name" value="Prot_kinase_dom"/>
</dbReference>
<accession>A0ABP8CXR1</accession>
<dbReference type="InterPro" id="IPR011009">
    <property type="entry name" value="Kinase-like_dom_sf"/>
</dbReference>
<dbReference type="Gene3D" id="3.30.200.20">
    <property type="entry name" value="Phosphorylase Kinase, domain 1"/>
    <property type="match status" value="1"/>
</dbReference>
<dbReference type="Pfam" id="PF00553">
    <property type="entry name" value="CBM_2"/>
    <property type="match status" value="1"/>
</dbReference>
<evidence type="ECO:0000256" key="3">
    <source>
        <dbReference type="ARBA" id="ARBA00022679"/>
    </source>
</evidence>
<evidence type="ECO:0000256" key="8">
    <source>
        <dbReference type="SAM" id="Phobius"/>
    </source>
</evidence>
<dbReference type="InterPro" id="IPR001919">
    <property type="entry name" value="CBD2"/>
</dbReference>
<evidence type="ECO:0000256" key="7">
    <source>
        <dbReference type="SAM" id="MobiDB-lite"/>
    </source>
</evidence>
<dbReference type="SMART" id="SM00637">
    <property type="entry name" value="CBD_II"/>
    <property type="match status" value="1"/>
</dbReference>
<organism evidence="11 12">
    <name type="scientific">Dactylosporangium darangshiense</name>
    <dbReference type="NCBI Taxonomy" id="579108"/>
    <lineage>
        <taxon>Bacteria</taxon>
        <taxon>Bacillati</taxon>
        <taxon>Actinomycetota</taxon>
        <taxon>Actinomycetes</taxon>
        <taxon>Micromonosporales</taxon>
        <taxon>Micromonosporaceae</taxon>
        <taxon>Dactylosporangium</taxon>
    </lineage>
</organism>
<dbReference type="InterPro" id="IPR008965">
    <property type="entry name" value="CBM2/CBM3_carb-bd_dom_sf"/>
</dbReference>
<reference evidence="12" key="1">
    <citation type="journal article" date="2019" name="Int. J. Syst. Evol. Microbiol.">
        <title>The Global Catalogue of Microorganisms (GCM) 10K type strain sequencing project: providing services to taxonomists for standard genome sequencing and annotation.</title>
        <authorList>
            <consortium name="The Broad Institute Genomics Platform"/>
            <consortium name="The Broad Institute Genome Sequencing Center for Infectious Disease"/>
            <person name="Wu L."/>
            <person name="Ma J."/>
        </authorList>
    </citation>
    <scope>NUCLEOTIDE SEQUENCE [LARGE SCALE GENOMIC DNA]</scope>
    <source>
        <strain evidence="12">JCM 17441</strain>
    </source>
</reference>
<feature type="region of interest" description="Disordered" evidence="7">
    <location>
        <begin position="322"/>
        <end position="364"/>
    </location>
</feature>
<gene>
    <name evidence="11" type="ORF">GCM10022255_008650</name>
</gene>
<dbReference type="InterPro" id="IPR012291">
    <property type="entry name" value="CBM2_carb-bd_dom_sf"/>
</dbReference>
<proteinExistence type="predicted"/>
<dbReference type="Pfam" id="PF00069">
    <property type="entry name" value="Pkinase"/>
    <property type="match status" value="1"/>
</dbReference>
<feature type="region of interest" description="Disordered" evidence="7">
    <location>
        <begin position="259"/>
        <end position="291"/>
    </location>
</feature>
<evidence type="ECO:0000256" key="2">
    <source>
        <dbReference type="ARBA" id="ARBA00022527"/>
    </source>
</evidence>
<keyword evidence="8" id="KW-0472">Membrane</keyword>
<feature type="domain" description="Protein kinase" evidence="9">
    <location>
        <begin position="1"/>
        <end position="241"/>
    </location>
</feature>
<keyword evidence="12" id="KW-1185">Reference proteome</keyword>
<evidence type="ECO:0000256" key="5">
    <source>
        <dbReference type="ARBA" id="ARBA00022777"/>
    </source>
</evidence>
<comment type="caution">
    <text evidence="11">The sequence shown here is derived from an EMBL/GenBank/DDBJ whole genome shotgun (WGS) entry which is preliminary data.</text>
</comment>
<dbReference type="CDD" id="cd14014">
    <property type="entry name" value="STKc_PknB_like"/>
    <property type="match status" value="1"/>
</dbReference>
<keyword evidence="4" id="KW-0547">Nucleotide-binding</keyword>
<keyword evidence="3" id="KW-0808">Transferase</keyword>